<accession>C3JB99</accession>
<protein>
    <submittedName>
        <fullName evidence="1">Uncharacterized protein</fullName>
    </submittedName>
</protein>
<sequence length="115" mass="13085">MIITIDSIKALIRALQETTSLAYIALDQGQCDEYLDELKHPPIKTPALLIAPEGEERCNEDKEWDRYRADLSLRLYVNLPLIASSAAPDRHLESYARYLDLIDEVIKAAKKRDGD</sequence>
<comment type="caution">
    <text evidence="1">The sequence shown here is derived from an EMBL/GenBank/DDBJ whole genome shotgun (WGS) entry which is preliminary data.</text>
</comment>
<dbReference type="Proteomes" id="UP000004295">
    <property type="component" value="Unassembled WGS sequence"/>
</dbReference>
<evidence type="ECO:0000313" key="2">
    <source>
        <dbReference type="Proteomes" id="UP000004295"/>
    </source>
</evidence>
<dbReference type="EMBL" id="ACNN01000024">
    <property type="protein sequence ID" value="EEN82583.1"/>
    <property type="molecule type" value="Genomic_DNA"/>
</dbReference>
<keyword evidence="2" id="KW-1185">Reference proteome</keyword>
<name>C3JB99_POREA</name>
<dbReference type="STRING" id="553175.POREN0001_1542"/>
<gene>
    <name evidence="1" type="ORF">POREN0001_1542</name>
</gene>
<organism evidence="1 2">
    <name type="scientific">Porphyromonas endodontalis (strain ATCC 35406 / DSM 24491 / JCM 8526 / CCUG 16442 / BCRC 14492 / NCTC 13058 / HG 370)</name>
    <name type="common">Bacteroides endodontalis</name>
    <dbReference type="NCBI Taxonomy" id="553175"/>
    <lineage>
        <taxon>Bacteria</taxon>
        <taxon>Pseudomonadati</taxon>
        <taxon>Bacteroidota</taxon>
        <taxon>Bacteroidia</taxon>
        <taxon>Bacteroidales</taxon>
        <taxon>Porphyromonadaceae</taxon>
        <taxon>Porphyromonas</taxon>
    </lineage>
</organism>
<evidence type="ECO:0000313" key="1">
    <source>
        <dbReference type="EMBL" id="EEN82583.1"/>
    </source>
</evidence>
<dbReference type="AlphaFoldDB" id="C3JB99"/>
<reference evidence="1 2" key="1">
    <citation type="submission" date="2009-04" db="EMBL/GenBank/DDBJ databases">
        <authorList>
            <person name="Sebastian Y."/>
            <person name="Madupu R."/>
            <person name="Durkin A.S."/>
            <person name="Torralba M."/>
            <person name="Methe B."/>
            <person name="Sutton G.G."/>
            <person name="Strausberg R.L."/>
            <person name="Nelson K.E."/>
        </authorList>
    </citation>
    <scope>NUCLEOTIDE SEQUENCE [LARGE SCALE GENOMIC DNA]</scope>
    <source>
        <strain evidence="2">ATCC 35406 / BCRC 14492 / JCM 8526 / NCTC 13058 / HG 370</strain>
    </source>
</reference>
<dbReference type="RefSeq" id="WP_004333969.1">
    <property type="nucleotide sequence ID" value="NZ_ACNN01000024.1"/>
</dbReference>
<proteinExistence type="predicted"/>